<dbReference type="PANTHER" id="PTHR24040">
    <property type="entry name" value="LAMININ G-LIKE DOMAIN-CONTAINING PROTEIN"/>
    <property type="match status" value="1"/>
</dbReference>
<dbReference type="Gene3D" id="3.60.10.10">
    <property type="entry name" value="Endonuclease/exonuclease/phosphatase"/>
    <property type="match status" value="1"/>
</dbReference>
<evidence type="ECO:0000313" key="12">
    <source>
        <dbReference type="Proteomes" id="UP000596742"/>
    </source>
</evidence>
<reference evidence="11" key="1">
    <citation type="submission" date="2018-11" db="EMBL/GenBank/DDBJ databases">
        <authorList>
            <person name="Alioto T."/>
            <person name="Alioto T."/>
        </authorList>
    </citation>
    <scope>NUCLEOTIDE SEQUENCE</scope>
</reference>
<dbReference type="PROSITE" id="PS00022">
    <property type="entry name" value="EGF_1"/>
    <property type="match status" value="1"/>
</dbReference>
<evidence type="ECO:0000313" key="11">
    <source>
        <dbReference type="EMBL" id="VDH91678.1"/>
    </source>
</evidence>
<gene>
    <name evidence="11" type="ORF">MGAL_10B018640</name>
</gene>
<feature type="coiled-coil region" evidence="8">
    <location>
        <begin position="309"/>
        <end position="336"/>
    </location>
</feature>
<dbReference type="InterPro" id="IPR000742">
    <property type="entry name" value="EGF"/>
</dbReference>
<comment type="subcellular location">
    <subcellularLocation>
        <location evidence="1">Secreted</location>
    </subcellularLocation>
</comment>
<dbReference type="InterPro" id="IPR001881">
    <property type="entry name" value="EGF-like_Ca-bd_dom"/>
</dbReference>
<proteinExistence type="predicted"/>
<name>A0A8B6BJA8_MYTGA</name>
<dbReference type="Gene3D" id="2.10.25.10">
    <property type="entry name" value="Laminin"/>
    <property type="match status" value="3"/>
</dbReference>
<keyword evidence="3 7" id="KW-0245">EGF-like domain</keyword>
<dbReference type="PROSITE" id="PS01187">
    <property type="entry name" value="EGF_CA"/>
    <property type="match status" value="1"/>
</dbReference>
<dbReference type="InterPro" id="IPR036691">
    <property type="entry name" value="Endo/exonu/phosph_ase_sf"/>
</dbReference>
<evidence type="ECO:0000256" key="1">
    <source>
        <dbReference type="ARBA" id="ARBA00004613"/>
    </source>
</evidence>
<evidence type="ECO:0000259" key="10">
    <source>
        <dbReference type="PROSITE" id="PS50026"/>
    </source>
</evidence>
<evidence type="ECO:0000256" key="8">
    <source>
        <dbReference type="SAM" id="Coils"/>
    </source>
</evidence>
<keyword evidence="8" id="KW-0175">Coiled coil</keyword>
<dbReference type="OrthoDB" id="6092690at2759"/>
<dbReference type="Proteomes" id="UP000596742">
    <property type="component" value="Unassembled WGS sequence"/>
</dbReference>
<feature type="domain" description="EGF-like" evidence="10">
    <location>
        <begin position="63"/>
        <end position="106"/>
    </location>
</feature>
<dbReference type="SMART" id="SM00179">
    <property type="entry name" value="EGF_CA"/>
    <property type="match status" value="3"/>
</dbReference>
<dbReference type="GO" id="GO:0005576">
    <property type="term" value="C:extracellular region"/>
    <property type="evidence" value="ECO:0007669"/>
    <property type="project" value="UniProtKB-SubCell"/>
</dbReference>
<dbReference type="SMART" id="SM00181">
    <property type="entry name" value="EGF"/>
    <property type="match status" value="3"/>
</dbReference>
<dbReference type="PROSITE" id="PS01186">
    <property type="entry name" value="EGF_2"/>
    <property type="match status" value="2"/>
</dbReference>
<dbReference type="InterPro" id="IPR009030">
    <property type="entry name" value="Growth_fac_rcpt_cys_sf"/>
</dbReference>
<dbReference type="SUPFAM" id="SSF56219">
    <property type="entry name" value="DNase I-like"/>
    <property type="match status" value="1"/>
</dbReference>
<sequence length="1539" mass="177072">RGCVCNSAWTGTNCDVDVDECVDSPGICQSDDKTCVNEDGGYECNCRAGYEKVSADDSVPCADINECSSATTNNCSSTISTCQNTDGGYTCRCNTGYQTKNTYECEDVDECTSESDDCEQDCVNNVGSYNCGCFFGYELNNDRKTCKQEKQSNQNTKRKKGNSSNSSGSESHDNVNKAKYFRTDDSVSSILNETHSVLYNSDEFNTSVFDEVNKVDTHNPTDYIQETDNNQQNMSSVNTNLNPNLDVCDKLEILIGAVKDLKTSQDNMARMFESKLDKLRTDLMASVDSKVRALRDELSIDIGHETTRTDQLLTTVQSIQRRLDDVEQQNPILNDNGTAIQENRPGRKYNPLDNTDITVTVSGMPFSDGEDLMEKAHDMILALGDSVADSVRISAAARLPSRFNDKPGIVKISFQNTEEKVNVLRNKMKLRQTEKYKNVFIKSSKSRVERLIEMNARAVLRNLPDGRDYRVDASGRIKKRDNQTQRGDAISETHLAGQDEINVTGYTWLGFNRTNIHRNAPKASGGVGILLSNWLLKYFNVSVIDKTFEGILGVKFENTSKDLEFILYSCYLPPENSSRGRDAQSFLAHLLTQIYMHSDCVNILLVGDFNARIGSLSETLNQIDNIPKRIAIDNSINQHGHEFIDFLNEAKFCVLNGRFAENDNFTSISRKGKAVVDYFCVPHDSLSNYDNFKVLPIQSIVDMHKLQPLIGERSKLPDHSVITCHLKLMITDLIDEAQPIDPLFNRTRYRLDRIPGDFMSSELRRLAIVNIIDQIERIRETQENIDMIYSDLCNVIVAEMDEKIPKAISSSSKKRFRHTKPYWNDTLATAWNKMHTKEKEFLKCTGNRYTKTAIRKDYVDTRDKFDKLLRKAEREYRSAKASDFESISVNNPNEFWEKISRLGPKRDTSIPMEIIDDNGNSVRKEADILEKWRTDFFNLYHGGNSEQFDSDHYNRTKVHKILLEQNMNDPLYEPNAFINGNITREETSDIVMHAKNKSACGHDQIPYIVLKNPVIIDALHNLFQWIFDTSTIPSIWRKSIICPILKDYNTDARDPMNYRGVSLLSCTSKLYSALVNKRITNYLENNDKLVDEQNGFRRNRSCEDHIFTLNSAIRNNDKLYVAFIDLKKCFDFVDREMMLYKLLVNNIDDDIALLAKSEDDLQLLLNKLGDWCKRWRVLINTNKSKCVHFRKSKCKQTDYNFMIGRNKLEVVDQYKYLGVIFTFNGNFTTTAEALSKGAGRALGKIISNIHSFKEIGIKSFEKLFYSCVVPILDYASGVWGNRKFQAIENIQNRSIRYFLGVHRFAPLLGIYGDIGWIPCHYRHWTNIVRLWNRLVQFDDNRITKQAFNHDYEKCRNNWCSDFKDILMKLGIVDYFERKDVISMTLFESILKEHYNCLWKNDIVKTPKLRTYVKLKTNFGIETYVKLNLNKTERSFLTQLRCGILPLRLETGRYSGEQPNERLCKFCNSNSMEDECHFILHCSLYNDLRESTFNDIFSGNELIDMTNDEKIIFLMTNYPRKLAKYTVKAFRHRREVLYNT</sequence>
<accession>A0A8B6BJA8</accession>
<dbReference type="InterPro" id="IPR000477">
    <property type="entry name" value="RT_dom"/>
</dbReference>
<keyword evidence="6" id="KW-0325">Glycoprotein</keyword>
<feature type="domain" description="EGF-like" evidence="10">
    <location>
        <begin position="17"/>
        <end position="56"/>
    </location>
</feature>
<dbReference type="InterPro" id="IPR049883">
    <property type="entry name" value="NOTCH1_EGF-like"/>
</dbReference>
<evidence type="ECO:0000256" key="9">
    <source>
        <dbReference type="SAM" id="MobiDB-lite"/>
    </source>
</evidence>
<evidence type="ECO:0000256" key="3">
    <source>
        <dbReference type="ARBA" id="ARBA00022536"/>
    </source>
</evidence>
<evidence type="ECO:0000256" key="6">
    <source>
        <dbReference type="ARBA" id="ARBA00023180"/>
    </source>
</evidence>
<dbReference type="Pfam" id="PF00078">
    <property type="entry name" value="RVT_1"/>
    <property type="match status" value="1"/>
</dbReference>
<evidence type="ECO:0000256" key="2">
    <source>
        <dbReference type="ARBA" id="ARBA00022525"/>
    </source>
</evidence>
<evidence type="ECO:0000256" key="4">
    <source>
        <dbReference type="ARBA" id="ARBA00022737"/>
    </source>
</evidence>
<feature type="region of interest" description="Disordered" evidence="9">
    <location>
        <begin position="146"/>
        <end position="176"/>
    </location>
</feature>
<dbReference type="PANTHER" id="PTHR24040:SF13">
    <property type="entry name" value="FIBROPELLIN-1"/>
    <property type="match status" value="1"/>
</dbReference>
<comment type="caution">
    <text evidence="11">The sequence shown here is derived from an EMBL/GenBank/DDBJ whole genome shotgun (WGS) entry which is preliminary data.</text>
</comment>
<dbReference type="EMBL" id="UYJE01000258">
    <property type="protein sequence ID" value="VDH91678.1"/>
    <property type="molecule type" value="Genomic_DNA"/>
</dbReference>
<dbReference type="GO" id="GO:0005509">
    <property type="term" value="F:calcium ion binding"/>
    <property type="evidence" value="ECO:0007669"/>
    <property type="project" value="InterPro"/>
</dbReference>
<dbReference type="SUPFAM" id="SSF57184">
    <property type="entry name" value="Growth factor receptor domain"/>
    <property type="match status" value="1"/>
</dbReference>
<dbReference type="InterPro" id="IPR018097">
    <property type="entry name" value="EGF_Ca-bd_CS"/>
</dbReference>
<dbReference type="CDD" id="cd00054">
    <property type="entry name" value="EGF_CA"/>
    <property type="match status" value="2"/>
</dbReference>
<organism evidence="11 12">
    <name type="scientific">Mytilus galloprovincialis</name>
    <name type="common">Mediterranean mussel</name>
    <dbReference type="NCBI Taxonomy" id="29158"/>
    <lineage>
        <taxon>Eukaryota</taxon>
        <taxon>Metazoa</taxon>
        <taxon>Spiralia</taxon>
        <taxon>Lophotrochozoa</taxon>
        <taxon>Mollusca</taxon>
        <taxon>Bivalvia</taxon>
        <taxon>Autobranchia</taxon>
        <taxon>Pteriomorphia</taxon>
        <taxon>Mytilida</taxon>
        <taxon>Mytiloidea</taxon>
        <taxon>Mytilidae</taxon>
        <taxon>Mytilinae</taxon>
        <taxon>Mytilus</taxon>
    </lineage>
</organism>
<keyword evidence="4" id="KW-0677">Repeat</keyword>
<evidence type="ECO:0000256" key="7">
    <source>
        <dbReference type="PROSITE-ProRule" id="PRU00076"/>
    </source>
</evidence>
<dbReference type="InterPro" id="IPR051145">
    <property type="entry name" value="GAS-SHBG-PROS"/>
</dbReference>
<evidence type="ECO:0000256" key="5">
    <source>
        <dbReference type="ARBA" id="ARBA00023157"/>
    </source>
</evidence>
<keyword evidence="12" id="KW-1185">Reference proteome</keyword>
<dbReference type="PROSITE" id="PS00010">
    <property type="entry name" value="ASX_HYDROXYL"/>
    <property type="match status" value="2"/>
</dbReference>
<feature type="non-terminal residue" evidence="11">
    <location>
        <position position="1539"/>
    </location>
</feature>
<keyword evidence="5" id="KW-1015">Disulfide bond</keyword>
<dbReference type="Pfam" id="PF07645">
    <property type="entry name" value="EGF_CA"/>
    <property type="match status" value="3"/>
</dbReference>
<dbReference type="PROSITE" id="PS50026">
    <property type="entry name" value="EGF_3"/>
    <property type="match status" value="2"/>
</dbReference>
<dbReference type="CDD" id="cd01650">
    <property type="entry name" value="RT_nLTR_like"/>
    <property type="match status" value="1"/>
</dbReference>
<dbReference type="InterPro" id="IPR000152">
    <property type="entry name" value="EGF-type_Asp/Asn_hydroxyl_site"/>
</dbReference>
<protein>
    <recommendedName>
        <fullName evidence="10">EGF-like domain-containing protein</fullName>
    </recommendedName>
</protein>
<comment type="caution">
    <text evidence="7">Lacks conserved residue(s) required for the propagation of feature annotation.</text>
</comment>
<keyword evidence="2" id="KW-0964">Secreted</keyword>